<keyword evidence="3" id="KW-1185">Reference proteome</keyword>
<evidence type="ECO:0008006" key="4">
    <source>
        <dbReference type="Google" id="ProtNLM"/>
    </source>
</evidence>
<feature type="transmembrane region" description="Helical" evidence="1">
    <location>
        <begin position="93"/>
        <end position="112"/>
    </location>
</feature>
<feature type="transmembrane region" description="Helical" evidence="1">
    <location>
        <begin position="6"/>
        <end position="25"/>
    </location>
</feature>
<feature type="transmembrane region" description="Helical" evidence="1">
    <location>
        <begin position="37"/>
        <end position="57"/>
    </location>
</feature>
<dbReference type="EMBL" id="QKVK01000002">
    <property type="protein sequence ID" value="PZF78170.1"/>
    <property type="molecule type" value="Genomic_DNA"/>
</dbReference>
<keyword evidence="1" id="KW-0812">Transmembrane</keyword>
<keyword evidence="1" id="KW-1133">Transmembrane helix</keyword>
<keyword evidence="1" id="KW-0472">Membrane</keyword>
<gene>
    <name evidence="2" type="ORF">DK847_07080</name>
</gene>
<feature type="transmembrane region" description="Helical" evidence="1">
    <location>
        <begin position="150"/>
        <end position="172"/>
    </location>
</feature>
<feature type="transmembrane region" description="Helical" evidence="1">
    <location>
        <begin position="184"/>
        <end position="206"/>
    </location>
</feature>
<feature type="transmembrane region" description="Helical" evidence="1">
    <location>
        <begin position="63"/>
        <end position="81"/>
    </location>
</feature>
<dbReference type="AlphaFoldDB" id="A0A2W2AZX7"/>
<evidence type="ECO:0000313" key="3">
    <source>
        <dbReference type="Proteomes" id="UP000248795"/>
    </source>
</evidence>
<reference evidence="3" key="1">
    <citation type="submission" date="2018-06" db="EMBL/GenBank/DDBJ databases">
        <title>Aestuariibacter litoralis strain KCTC 52945T.</title>
        <authorList>
            <person name="Li X."/>
            <person name="Salam N."/>
            <person name="Li J.-L."/>
            <person name="Chen Y.-M."/>
            <person name="Yang Z.-W."/>
            <person name="Zhang L.-Y."/>
            <person name="Han M.-X."/>
            <person name="Xiao M."/>
            <person name="Li W.-J."/>
        </authorList>
    </citation>
    <scope>NUCLEOTIDE SEQUENCE [LARGE SCALE GENOMIC DNA]</scope>
    <source>
        <strain evidence="3">KCTC 52945</strain>
    </source>
</reference>
<organism evidence="2 3">
    <name type="scientific">Aestuariivirga litoralis</name>
    <dbReference type="NCBI Taxonomy" id="2650924"/>
    <lineage>
        <taxon>Bacteria</taxon>
        <taxon>Pseudomonadati</taxon>
        <taxon>Pseudomonadota</taxon>
        <taxon>Alphaproteobacteria</taxon>
        <taxon>Hyphomicrobiales</taxon>
        <taxon>Aestuariivirgaceae</taxon>
        <taxon>Aestuariivirga</taxon>
    </lineage>
</organism>
<feature type="transmembrane region" description="Helical" evidence="1">
    <location>
        <begin position="213"/>
        <end position="232"/>
    </location>
</feature>
<evidence type="ECO:0000256" key="1">
    <source>
        <dbReference type="SAM" id="Phobius"/>
    </source>
</evidence>
<feature type="transmembrane region" description="Helical" evidence="1">
    <location>
        <begin position="238"/>
        <end position="254"/>
    </location>
</feature>
<feature type="transmembrane region" description="Helical" evidence="1">
    <location>
        <begin position="118"/>
        <end position="138"/>
    </location>
</feature>
<protein>
    <recommendedName>
        <fullName evidence="4">EamA domain-containing protein</fullName>
    </recommendedName>
</protein>
<comment type="caution">
    <text evidence="2">The sequence shown here is derived from an EMBL/GenBank/DDBJ whole genome shotgun (WGS) entry which is preliminary data.</text>
</comment>
<evidence type="ECO:0000313" key="2">
    <source>
        <dbReference type="EMBL" id="PZF78170.1"/>
    </source>
</evidence>
<proteinExistence type="predicted"/>
<sequence length="265" mass="28658">MPVSHIIFLTGIGVAAALAVICQLRGIDWIGGKRLQFFGFGCAVLMNVPFALGLFFARHVPPTELALIISTAPIVNYLVALATGRENAAPRRLLAILLGFFSTAILVITREGMLSGHYSWWLIAAFSLPILYSAYNWFAAIWWPPRAHAMAAGVAESLWSGLLALPFLLLLAPPWSSEQLPLNAYWTVLLACGMWVLERIAFFTLIQEKGAVFTVQAVYLSTPAAVLIAIAFYGGADAWLFVSLAVLMGALYLNNTGSAARPTSA</sequence>
<name>A0A2W2AZX7_9HYPH</name>
<accession>A0A2W2AZX7</accession>
<dbReference type="Proteomes" id="UP000248795">
    <property type="component" value="Unassembled WGS sequence"/>
</dbReference>